<comment type="cofactor">
    <cofactor evidence="3">
        <name>Zn(2+)</name>
        <dbReference type="ChEBI" id="CHEBI:29105"/>
    </cofactor>
</comment>
<dbReference type="PANTHER" id="PTHR43622:SF1">
    <property type="entry name" value="3-DEHYDROQUINATE SYNTHASE"/>
    <property type="match status" value="1"/>
</dbReference>
<evidence type="ECO:0000313" key="14">
    <source>
        <dbReference type="Proteomes" id="UP000229001"/>
    </source>
</evidence>
<comment type="cofactor">
    <cofactor evidence="1">
        <name>NAD(+)</name>
        <dbReference type="ChEBI" id="CHEBI:57540"/>
    </cofactor>
</comment>
<dbReference type="Pfam" id="PF01761">
    <property type="entry name" value="DHQ_synthase"/>
    <property type="match status" value="1"/>
</dbReference>
<keyword evidence="9" id="KW-0170">Cobalt</keyword>
<organism evidence="13 14">
    <name type="scientific">Candidatus Roizmanbacteria bacterium CG06_land_8_20_14_3_00_34_14</name>
    <dbReference type="NCBI Taxonomy" id="1974848"/>
    <lineage>
        <taxon>Bacteria</taxon>
        <taxon>Candidatus Roizmaniibacteriota</taxon>
    </lineage>
</organism>
<dbReference type="InterPro" id="IPR030960">
    <property type="entry name" value="DHQS/DOIS_N"/>
</dbReference>
<evidence type="ECO:0000256" key="4">
    <source>
        <dbReference type="ARBA" id="ARBA00022723"/>
    </source>
</evidence>
<dbReference type="GO" id="GO:0046872">
    <property type="term" value="F:metal ion binding"/>
    <property type="evidence" value="ECO:0007669"/>
    <property type="project" value="UniProtKB-KW"/>
</dbReference>
<dbReference type="FunFam" id="3.40.50.1970:FF:000007">
    <property type="entry name" value="Pentafunctional AROM polypeptide"/>
    <property type="match status" value="1"/>
</dbReference>
<gene>
    <name evidence="13" type="primary">aroB</name>
    <name evidence="13" type="ORF">COS77_04015</name>
</gene>
<keyword evidence="8" id="KW-0456">Lyase</keyword>
<dbReference type="Gene3D" id="3.40.50.1970">
    <property type="match status" value="1"/>
</dbReference>
<sequence>MGKIIIGKKLLEKINILFDFSRFSKIAVLTDENIPKSFIDKIEKSFNKKLIKIIISAGEKEKNIETVKKIWEKMFDEGLDRRSLLINLGGGVVCDMGGFAAGTFMRGIDFLNIPTTLLSQVDAGIGGKTGIDFIDIKNGIGIFKEPIGTVIDVETLKTLPKREFISAFGEIIKHGVISGREYFDFVTSKKPKEFDQNELIKIIKGSVNIKSNIVKKDPKEEGLRKVLNFSHTIGHAIESLSWRTGKPLLHGEAVAVGMIVESHLAFLCHPILTSEVRISLAGQIKKAVVNAGLPTKISNIKSEDILKKILSDKKNFSGKINWSLPKRIGRVNVNVKVPNELVVKAIKSII</sequence>
<evidence type="ECO:0000256" key="5">
    <source>
        <dbReference type="ARBA" id="ARBA00022741"/>
    </source>
</evidence>
<comment type="caution">
    <text evidence="13">The sequence shown here is derived from an EMBL/GenBank/DDBJ whole genome shotgun (WGS) entry which is preliminary data.</text>
</comment>
<protein>
    <recommendedName>
        <fullName evidence="10">3-dehydroquinate synthase</fullName>
        <ecNumber evidence="10">4.2.3.4</ecNumber>
    </recommendedName>
</protein>
<evidence type="ECO:0000313" key="13">
    <source>
        <dbReference type="EMBL" id="PIU73981.1"/>
    </source>
</evidence>
<evidence type="ECO:0000259" key="11">
    <source>
        <dbReference type="Pfam" id="PF01761"/>
    </source>
</evidence>
<dbReference type="GO" id="GO:0003856">
    <property type="term" value="F:3-dehydroquinate synthase activity"/>
    <property type="evidence" value="ECO:0007669"/>
    <property type="project" value="UniProtKB-UniRule"/>
</dbReference>
<keyword evidence="4" id="KW-0479">Metal-binding</keyword>
<proteinExistence type="predicted"/>
<keyword evidence="6" id="KW-0862">Zinc</keyword>
<dbReference type="AlphaFoldDB" id="A0A2M7ATM6"/>
<keyword evidence="7" id="KW-0520">NAD</keyword>
<evidence type="ECO:0000259" key="12">
    <source>
        <dbReference type="Pfam" id="PF24621"/>
    </source>
</evidence>
<evidence type="ECO:0000256" key="6">
    <source>
        <dbReference type="ARBA" id="ARBA00022833"/>
    </source>
</evidence>
<dbReference type="EMBL" id="PEVZ01000063">
    <property type="protein sequence ID" value="PIU73981.1"/>
    <property type="molecule type" value="Genomic_DNA"/>
</dbReference>
<dbReference type="GO" id="GO:0009073">
    <property type="term" value="P:aromatic amino acid family biosynthetic process"/>
    <property type="evidence" value="ECO:0007669"/>
    <property type="project" value="InterPro"/>
</dbReference>
<dbReference type="SUPFAM" id="SSF56796">
    <property type="entry name" value="Dehydroquinate synthase-like"/>
    <property type="match status" value="1"/>
</dbReference>
<dbReference type="InterPro" id="IPR016037">
    <property type="entry name" value="DHQ_synth_AroB"/>
</dbReference>
<comment type="cofactor">
    <cofactor evidence="2">
        <name>Co(2+)</name>
        <dbReference type="ChEBI" id="CHEBI:48828"/>
    </cofactor>
</comment>
<dbReference type="InterPro" id="IPR050071">
    <property type="entry name" value="Dehydroquinate_synthase"/>
</dbReference>
<dbReference type="EC" id="4.2.3.4" evidence="10"/>
<dbReference type="Gene3D" id="1.20.1090.10">
    <property type="entry name" value="Dehydroquinate synthase-like - alpha domain"/>
    <property type="match status" value="1"/>
</dbReference>
<feature type="domain" description="3-dehydroquinate synthase N-terminal" evidence="11">
    <location>
        <begin position="53"/>
        <end position="165"/>
    </location>
</feature>
<evidence type="ECO:0000256" key="3">
    <source>
        <dbReference type="ARBA" id="ARBA00001947"/>
    </source>
</evidence>
<dbReference type="InterPro" id="IPR030963">
    <property type="entry name" value="DHQ_synth_fam"/>
</dbReference>
<dbReference type="GO" id="GO:0005737">
    <property type="term" value="C:cytoplasm"/>
    <property type="evidence" value="ECO:0007669"/>
    <property type="project" value="InterPro"/>
</dbReference>
<dbReference type="Pfam" id="PF24621">
    <property type="entry name" value="DHQS_C"/>
    <property type="match status" value="1"/>
</dbReference>
<dbReference type="Proteomes" id="UP000229001">
    <property type="component" value="Unassembled WGS sequence"/>
</dbReference>
<evidence type="ECO:0000256" key="1">
    <source>
        <dbReference type="ARBA" id="ARBA00001911"/>
    </source>
</evidence>
<dbReference type="GO" id="GO:0000166">
    <property type="term" value="F:nucleotide binding"/>
    <property type="evidence" value="ECO:0007669"/>
    <property type="project" value="UniProtKB-KW"/>
</dbReference>
<dbReference type="CDD" id="cd08195">
    <property type="entry name" value="DHQS"/>
    <property type="match status" value="1"/>
</dbReference>
<dbReference type="GO" id="GO:0009423">
    <property type="term" value="P:chorismate biosynthetic process"/>
    <property type="evidence" value="ECO:0007669"/>
    <property type="project" value="UniProtKB-UniRule"/>
</dbReference>
<keyword evidence="5" id="KW-0547">Nucleotide-binding</keyword>
<dbReference type="PANTHER" id="PTHR43622">
    <property type="entry name" value="3-DEHYDROQUINATE SYNTHASE"/>
    <property type="match status" value="1"/>
</dbReference>
<dbReference type="PIRSF" id="PIRSF001455">
    <property type="entry name" value="DHQ_synth"/>
    <property type="match status" value="1"/>
</dbReference>
<evidence type="ECO:0000256" key="10">
    <source>
        <dbReference type="NCBIfam" id="TIGR01357"/>
    </source>
</evidence>
<evidence type="ECO:0000256" key="7">
    <source>
        <dbReference type="ARBA" id="ARBA00023027"/>
    </source>
</evidence>
<name>A0A2M7ATM6_9BACT</name>
<evidence type="ECO:0000256" key="9">
    <source>
        <dbReference type="ARBA" id="ARBA00023285"/>
    </source>
</evidence>
<dbReference type="InterPro" id="IPR056179">
    <property type="entry name" value="DHQS_C"/>
</dbReference>
<evidence type="ECO:0000256" key="2">
    <source>
        <dbReference type="ARBA" id="ARBA00001941"/>
    </source>
</evidence>
<dbReference type="NCBIfam" id="TIGR01357">
    <property type="entry name" value="aroB"/>
    <property type="match status" value="1"/>
</dbReference>
<evidence type="ECO:0000256" key="8">
    <source>
        <dbReference type="ARBA" id="ARBA00023239"/>
    </source>
</evidence>
<reference evidence="14" key="1">
    <citation type="submission" date="2017-09" db="EMBL/GenBank/DDBJ databases">
        <title>Depth-based differentiation of microbial function through sediment-hosted aquifers and enrichment of novel symbionts in the deep terrestrial subsurface.</title>
        <authorList>
            <person name="Probst A.J."/>
            <person name="Ladd B."/>
            <person name="Jarett J.K."/>
            <person name="Geller-Mcgrath D.E."/>
            <person name="Sieber C.M.K."/>
            <person name="Emerson J.B."/>
            <person name="Anantharaman K."/>
            <person name="Thomas B.C."/>
            <person name="Malmstrom R."/>
            <person name="Stieglmeier M."/>
            <person name="Klingl A."/>
            <person name="Woyke T."/>
            <person name="Ryan C.M."/>
            <person name="Banfield J.F."/>
        </authorList>
    </citation>
    <scope>NUCLEOTIDE SEQUENCE [LARGE SCALE GENOMIC DNA]</scope>
</reference>
<accession>A0A2M7ATM6</accession>
<feature type="domain" description="3-dehydroquinate synthase C-terminal" evidence="12">
    <location>
        <begin position="168"/>
        <end position="315"/>
    </location>
</feature>